<dbReference type="PANTHER" id="PTHR43124:SF10">
    <property type="entry name" value="PURINE EFFLUX PUMP PBUE"/>
    <property type="match status" value="1"/>
</dbReference>
<evidence type="ECO:0000256" key="5">
    <source>
        <dbReference type="ARBA" id="ARBA00023136"/>
    </source>
</evidence>
<evidence type="ECO:0000256" key="4">
    <source>
        <dbReference type="ARBA" id="ARBA00022989"/>
    </source>
</evidence>
<gene>
    <name evidence="7" type="ORF">KSB_44450</name>
</gene>
<evidence type="ECO:0000256" key="2">
    <source>
        <dbReference type="ARBA" id="ARBA00022475"/>
    </source>
</evidence>
<evidence type="ECO:0000313" key="8">
    <source>
        <dbReference type="Proteomes" id="UP000654345"/>
    </source>
</evidence>
<dbReference type="Proteomes" id="UP000654345">
    <property type="component" value="Unassembled WGS sequence"/>
</dbReference>
<evidence type="ECO:0000313" key="7">
    <source>
        <dbReference type="EMBL" id="GHO55970.1"/>
    </source>
</evidence>
<evidence type="ECO:0000256" key="3">
    <source>
        <dbReference type="ARBA" id="ARBA00022692"/>
    </source>
</evidence>
<accession>A0ABQ3UU67</accession>
<organism evidence="7 8">
    <name type="scientific">Ktedonobacter robiniae</name>
    <dbReference type="NCBI Taxonomy" id="2778365"/>
    <lineage>
        <taxon>Bacteria</taxon>
        <taxon>Bacillati</taxon>
        <taxon>Chloroflexota</taxon>
        <taxon>Ktedonobacteria</taxon>
        <taxon>Ktedonobacterales</taxon>
        <taxon>Ktedonobacteraceae</taxon>
        <taxon>Ktedonobacter</taxon>
    </lineage>
</organism>
<keyword evidence="4 6" id="KW-1133">Transmembrane helix</keyword>
<dbReference type="EMBL" id="BNJG01000002">
    <property type="protein sequence ID" value="GHO55970.1"/>
    <property type="molecule type" value="Genomic_DNA"/>
</dbReference>
<evidence type="ECO:0000256" key="1">
    <source>
        <dbReference type="ARBA" id="ARBA00004651"/>
    </source>
</evidence>
<proteinExistence type="predicted"/>
<comment type="subcellular location">
    <subcellularLocation>
        <location evidence="1">Cell membrane</location>
        <topology evidence="1">Multi-pass membrane protein</topology>
    </subcellularLocation>
</comment>
<dbReference type="InterPro" id="IPR050189">
    <property type="entry name" value="MFS_Efflux_Transporters"/>
</dbReference>
<dbReference type="PANTHER" id="PTHR43124">
    <property type="entry name" value="PURINE EFFLUX PUMP PBUE"/>
    <property type="match status" value="1"/>
</dbReference>
<keyword evidence="5 6" id="KW-0472">Membrane</keyword>
<feature type="transmembrane region" description="Helical" evidence="6">
    <location>
        <begin position="27"/>
        <end position="46"/>
    </location>
</feature>
<name>A0ABQ3UU67_9CHLR</name>
<reference evidence="7 8" key="1">
    <citation type="journal article" date="2021" name="Int. J. Syst. Evol. Microbiol.">
        <title>Reticulibacter mediterranei gen. nov., sp. nov., within the new family Reticulibacteraceae fam. nov., and Ktedonospora formicarum gen. nov., sp. nov., Ktedonobacter robiniae sp. nov., Dictyobacter formicarum sp. nov. and Dictyobacter arantiisoli sp. nov., belonging to the class Ktedonobacteria.</title>
        <authorList>
            <person name="Yabe S."/>
            <person name="Zheng Y."/>
            <person name="Wang C.M."/>
            <person name="Sakai Y."/>
            <person name="Abe K."/>
            <person name="Yokota A."/>
            <person name="Donadio S."/>
            <person name="Cavaletti L."/>
            <person name="Monciardini P."/>
        </authorList>
    </citation>
    <scope>NUCLEOTIDE SEQUENCE [LARGE SCALE GENOMIC DNA]</scope>
    <source>
        <strain evidence="7 8">SOSP1-30</strain>
    </source>
</reference>
<sequence>MSGSHLPIRIVLTIIYATFSFTDVNPVSALIVLFIWGVLGSLAFLAQQRRLLDLAAEHANVILALNNSTLYLGIAGGAALGGVALQFAPINALREHSCAYTTLITCFL</sequence>
<evidence type="ECO:0000256" key="6">
    <source>
        <dbReference type="SAM" id="Phobius"/>
    </source>
</evidence>
<keyword evidence="8" id="KW-1185">Reference proteome</keyword>
<comment type="caution">
    <text evidence="7">The sequence shown here is derived from an EMBL/GenBank/DDBJ whole genome shotgun (WGS) entry which is preliminary data.</text>
</comment>
<keyword evidence="2" id="KW-1003">Cell membrane</keyword>
<keyword evidence="3 6" id="KW-0812">Transmembrane</keyword>
<dbReference type="RefSeq" id="WP_201372575.1">
    <property type="nucleotide sequence ID" value="NZ_BNJG01000002.1"/>
</dbReference>
<dbReference type="SUPFAM" id="SSF103473">
    <property type="entry name" value="MFS general substrate transporter"/>
    <property type="match status" value="1"/>
</dbReference>
<protein>
    <submittedName>
        <fullName evidence="7">Uncharacterized protein</fullName>
    </submittedName>
</protein>
<dbReference type="InterPro" id="IPR036259">
    <property type="entry name" value="MFS_trans_sf"/>
</dbReference>